<dbReference type="EMBL" id="VTPC01068647">
    <property type="protein sequence ID" value="KAF2889286.1"/>
    <property type="molecule type" value="Genomic_DNA"/>
</dbReference>
<evidence type="ECO:0000256" key="1">
    <source>
        <dbReference type="SAM" id="Phobius"/>
    </source>
</evidence>
<evidence type="ECO:0000313" key="3">
    <source>
        <dbReference type="EMBL" id="KAF2889286.1"/>
    </source>
</evidence>
<dbReference type="PANTHER" id="PTHR47272">
    <property type="entry name" value="DDE_TNP_1_7 DOMAIN-CONTAINING PROTEIN"/>
    <property type="match status" value="1"/>
</dbReference>
<keyword evidence="1" id="KW-0812">Transmembrane</keyword>
<evidence type="ECO:0000313" key="4">
    <source>
        <dbReference type="Proteomes" id="UP000801492"/>
    </source>
</evidence>
<keyword evidence="4" id="KW-1185">Reference proteome</keyword>
<protein>
    <recommendedName>
        <fullName evidence="2">PiggyBac transposable element-derived protein domain-containing protein</fullName>
    </recommendedName>
</protein>
<gene>
    <name evidence="3" type="ORF">ILUMI_16887</name>
</gene>
<feature type="domain" description="PiggyBac transposable element-derived protein" evidence="2">
    <location>
        <begin position="14"/>
        <end position="50"/>
    </location>
</feature>
<evidence type="ECO:0000259" key="2">
    <source>
        <dbReference type="Pfam" id="PF13843"/>
    </source>
</evidence>
<name>A0A8K0CQF2_IGNLU</name>
<sequence>MVVQLINQAKIPSNEGYTLLFDNYFSSISLFSYLAEHGYCATATIQHGRTEETTGNRYSPDCKSRISITQPKPLANYNKGMGGVDEMNQLVPGYRTRMRQKKWWWSIFAYLFNVFVTNAWLLMRKICPNEDHAPSLLRFRSLTMVLLITHGPPSLIGKIVQPPNDGIR</sequence>
<organism evidence="3 4">
    <name type="scientific">Ignelater luminosus</name>
    <name type="common">Cucubano</name>
    <name type="synonym">Pyrophorus luminosus</name>
    <dbReference type="NCBI Taxonomy" id="2038154"/>
    <lineage>
        <taxon>Eukaryota</taxon>
        <taxon>Metazoa</taxon>
        <taxon>Ecdysozoa</taxon>
        <taxon>Arthropoda</taxon>
        <taxon>Hexapoda</taxon>
        <taxon>Insecta</taxon>
        <taxon>Pterygota</taxon>
        <taxon>Neoptera</taxon>
        <taxon>Endopterygota</taxon>
        <taxon>Coleoptera</taxon>
        <taxon>Polyphaga</taxon>
        <taxon>Elateriformia</taxon>
        <taxon>Elateroidea</taxon>
        <taxon>Elateridae</taxon>
        <taxon>Agrypninae</taxon>
        <taxon>Pyrophorini</taxon>
        <taxon>Ignelater</taxon>
    </lineage>
</organism>
<proteinExistence type="predicted"/>
<keyword evidence="1" id="KW-1133">Transmembrane helix</keyword>
<feature type="transmembrane region" description="Helical" evidence="1">
    <location>
        <begin position="103"/>
        <end position="123"/>
    </location>
</feature>
<dbReference type="Pfam" id="PF13843">
    <property type="entry name" value="DDE_Tnp_1_7"/>
    <property type="match status" value="2"/>
</dbReference>
<dbReference type="OrthoDB" id="6768801at2759"/>
<dbReference type="InterPro" id="IPR029526">
    <property type="entry name" value="PGBD"/>
</dbReference>
<accession>A0A8K0CQF2</accession>
<feature type="domain" description="PiggyBac transposable element-derived protein" evidence="2">
    <location>
        <begin position="63"/>
        <end position="120"/>
    </location>
</feature>
<reference evidence="3" key="1">
    <citation type="submission" date="2019-08" db="EMBL/GenBank/DDBJ databases">
        <title>The genome of the North American firefly Photinus pyralis.</title>
        <authorList>
            <consortium name="Photinus pyralis genome working group"/>
            <person name="Fallon T.R."/>
            <person name="Sander Lower S.E."/>
            <person name="Weng J.-K."/>
        </authorList>
    </citation>
    <scope>NUCLEOTIDE SEQUENCE</scope>
    <source>
        <strain evidence="3">TRF0915ILg1</strain>
        <tissue evidence="3">Whole body</tissue>
    </source>
</reference>
<keyword evidence="1" id="KW-0472">Membrane</keyword>
<dbReference type="Proteomes" id="UP000801492">
    <property type="component" value="Unassembled WGS sequence"/>
</dbReference>
<dbReference type="AlphaFoldDB" id="A0A8K0CQF2"/>
<comment type="caution">
    <text evidence="3">The sequence shown here is derived from an EMBL/GenBank/DDBJ whole genome shotgun (WGS) entry which is preliminary data.</text>
</comment>